<dbReference type="SMART" id="SM00046">
    <property type="entry name" value="DAGKc"/>
    <property type="match status" value="1"/>
</dbReference>
<dbReference type="GO" id="GO:0005886">
    <property type="term" value="C:plasma membrane"/>
    <property type="evidence" value="ECO:0007669"/>
    <property type="project" value="TreeGrafter"/>
</dbReference>
<evidence type="ECO:0000256" key="4">
    <source>
        <dbReference type="ARBA" id="ARBA00022840"/>
    </source>
</evidence>
<dbReference type="AlphaFoldDB" id="A0A6B8M0N5"/>
<keyword evidence="1" id="KW-0808">Transferase</keyword>
<gene>
    <name evidence="6" type="ORF">F7D14_02140</name>
</gene>
<dbReference type="InterPro" id="IPR050187">
    <property type="entry name" value="Lipid_Phosphate_FormReg"/>
</dbReference>
<dbReference type="InterPro" id="IPR001206">
    <property type="entry name" value="Diacylglycerol_kinase_cat_dom"/>
</dbReference>
<name>A0A6B8M0N5_9HYPH</name>
<evidence type="ECO:0000313" key="7">
    <source>
        <dbReference type="Proteomes" id="UP000422569"/>
    </source>
</evidence>
<dbReference type="InterPro" id="IPR045540">
    <property type="entry name" value="YegS/DAGK_C"/>
</dbReference>
<proteinExistence type="predicted"/>
<keyword evidence="2" id="KW-0547">Nucleotide-binding</keyword>
<dbReference type="Pfam" id="PF19279">
    <property type="entry name" value="YegS_C"/>
    <property type="match status" value="1"/>
</dbReference>
<dbReference type="Gene3D" id="3.40.50.10330">
    <property type="entry name" value="Probable inorganic polyphosphate/atp-NAD kinase, domain 1"/>
    <property type="match status" value="1"/>
</dbReference>
<evidence type="ECO:0000256" key="1">
    <source>
        <dbReference type="ARBA" id="ARBA00022679"/>
    </source>
</evidence>
<dbReference type="Proteomes" id="UP000422569">
    <property type="component" value="Chromosome"/>
</dbReference>
<dbReference type="InterPro" id="IPR016064">
    <property type="entry name" value="NAD/diacylglycerol_kinase_sf"/>
</dbReference>
<accession>A0A6B8M0N5</accession>
<evidence type="ECO:0000313" key="6">
    <source>
        <dbReference type="EMBL" id="QGM96401.1"/>
    </source>
</evidence>
<reference evidence="6 7" key="1">
    <citation type="submission" date="2019-09" db="EMBL/GenBank/DDBJ databases">
        <title>Isolation and complete genome sequencing of Methylocystis species.</title>
        <authorList>
            <person name="Rumah B.L."/>
            <person name="Stead C.E."/>
            <person name="Stevens B.C."/>
            <person name="Minton N.P."/>
            <person name="Grosse-Honebrink A."/>
            <person name="Zhang Y."/>
        </authorList>
    </citation>
    <scope>NUCLEOTIDE SEQUENCE [LARGE SCALE GENOMIC DNA]</scope>
    <source>
        <strain evidence="6 7">BRCS2</strain>
    </source>
</reference>
<sequence length="337" mass="35453">MGSPGDKSPLRGRIRRGRRTLLKAGKRERRDLFSQSGLTTKDAAGLAPADDFVIVVNPDAGGERRRLAEAVTAALAARGRRVVVETAIHRGHIRQTAESVRAGALLVAGGDGSVNEAVRGLLARPGPRPKLGVVPQGTVNVLAQELRLPKDGAALAEIFLRGATKPLYVGLANGRPFTLMASAGLDAEVVKTVDIGRKRLKRHLGRLAYALAAAKIFARGGFPDIEAETDAGALRAKCVVVAKSRYYGGNYVIDASADVTRPGLSLVALTEVSPRAALALFRYVATGRLDEAGCVKRLAIRKATLRGAGAAQIDGDYLGPAPVEICEAEETLDVFAA</sequence>
<keyword evidence="4" id="KW-0067">ATP-binding</keyword>
<dbReference type="EMBL" id="CP044331">
    <property type="protein sequence ID" value="QGM96401.1"/>
    <property type="molecule type" value="Genomic_DNA"/>
</dbReference>
<dbReference type="GO" id="GO:0016301">
    <property type="term" value="F:kinase activity"/>
    <property type="evidence" value="ECO:0007669"/>
    <property type="project" value="UniProtKB-KW"/>
</dbReference>
<feature type="domain" description="DAGKc" evidence="5">
    <location>
        <begin position="47"/>
        <end position="176"/>
    </location>
</feature>
<dbReference type="GO" id="GO:0005524">
    <property type="term" value="F:ATP binding"/>
    <property type="evidence" value="ECO:0007669"/>
    <property type="project" value="UniProtKB-KW"/>
</dbReference>
<evidence type="ECO:0000256" key="3">
    <source>
        <dbReference type="ARBA" id="ARBA00022777"/>
    </source>
</evidence>
<organism evidence="6 7">
    <name type="scientific">Methylocystis parvus</name>
    <dbReference type="NCBI Taxonomy" id="134"/>
    <lineage>
        <taxon>Bacteria</taxon>
        <taxon>Pseudomonadati</taxon>
        <taxon>Pseudomonadota</taxon>
        <taxon>Alphaproteobacteria</taxon>
        <taxon>Hyphomicrobiales</taxon>
        <taxon>Methylocystaceae</taxon>
        <taxon>Methylocystis</taxon>
    </lineage>
</organism>
<dbReference type="SUPFAM" id="SSF111331">
    <property type="entry name" value="NAD kinase/diacylglycerol kinase-like"/>
    <property type="match status" value="1"/>
</dbReference>
<dbReference type="Pfam" id="PF00781">
    <property type="entry name" value="DAGK_cat"/>
    <property type="match status" value="1"/>
</dbReference>
<dbReference type="PROSITE" id="PS50146">
    <property type="entry name" value="DAGK"/>
    <property type="match status" value="1"/>
</dbReference>
<evidence type="ECO:0000256" key="2">
    <source>
        <dbReference type="ARBA" id="ARBA00022741"/>
    </source>
</evidence>
<keyword evidence="7" id="KW-1185">Reference proteome</keyword>
<dbReference type="Gene3D" id="2.60.200.40">
    <property type="match status" value="1"/>
</dbReference>
<protein>
    <submittedName>
        <fullName evidence="6">Diacylglycerol kinase family lipid kinase</fullName>
    </submittedName>
</protein>
<dbReference type="KEGG" id="mpar:F7D14_02140"/>
<evidence type="ECO:0000259" key="5">
    <source>
        <dbReference type="PROSITE" id="PS50146"/>
    </source>
</evidence>
<dbReference type="PANTHER" id="PTHR12358:SF106">
    <property type="entry name" value="LIPID KINASE YEGS"/>
    <property type="match status" value="1"/>
</dbReference>
<dbReference type="InterPro" id="IPR017438">
    <property type="entry name" value="ATP-NAD_kinase_N"/>
</dbReference>
<keyword evidence="3 6" id="KW-0418">Kinase</keyword>
<dbReference type="PANTHER" id="PTHR12358">
    <property type="entry name" value="SPHINGOSINE KINASE"/>
    <property type="match status" value="1"/>
</dbReference>